<accession>A0A345D9Z2</accession>
<sequence>MHLSWDNDPRWIKSFSELEQRNYNPSIAISNHISQDDEEGWGNSEFADALNVFNINREITLPKALSDEDRKQWVASGFEDITSFLSQQFDGKTWICLLGNWDAEEAKDFGEDNYGLSAEAKMSQWTHIRAMTTPSKGHQKILSNLRTERFFGNGIQLAEDRQAWISEYPWKSTFTQIEEGCAQNDSFWRNKNDKYSGVSLLSCDIANILLPNPAMYRGVKSVLGFLSAPILNSENNTIEIRDQNNLPVFVSVLGKNRMLLIEQDSLLKWLSADKLTFFWCGLSEKMAYSYSKHEHVGGIANQGAIYKLQSKDKIIGGFIGEQYEHTHGAD</sequence>
<proteinExistence type="predicted"/>
<dbReference type="AlphaFoldDB" id="A0A345D9Z2"/>
<evidence type="ECO:0000313" key="2">
    <source>
        <dbReference type="Proteomes" id="UP000252182"/>
    </source>
</evidence>
<dbReference type="EMBL" id="CP031124">
    <property type="protein sequence ID" value="AXF85180.1"/>
    <property type="molecule type" value="Genomic_DNA"/>
</dbReference>
<protein>
    <submittedName>
        <fullName evidence="1">Uncharacterized protein</fullName>
    </submittedName>
</protein>
<organism evidence="1 2">
    <name type="scientific">Ephemeroptericola cinctiostellae</name>
    <dbReference type="NCBI Taxonomy" id="2268024"/>
    <lineage>
        <taxon>Bacteria</taxon>
        <taxon>Pseudomonadati</taxon>
        <taxon>Pseudomonadota</taxon>
        <taxon>Betaproteobacteria</taxon>
        <taxon>Burkholderiales</taxon>
        <taxon>Burkholderiaceae</taxon>
        <taxon>Ephemeroptericola</taxon>
    </lineage>
</organism>
<dbReference type="RefSeq" id="WP_114562405.1">
    <property type="nucleotide sequence ID" value="NZ_CP031124.1"/>
</dbReference>
<evidence type="ECO:0000313" key="1">
    <source>
        <dbReference type="EMBL" id="AXF85180.1"/>
    </source>
</evidence>
<keyword evidence="2" id="KW-1185">Reference proteome</keyword>
<dbReference type="KEGG" id="hyf:DTO96_100905"/>
<gene>
    <name evidence="1" type="ORF">DTO96_100905</name>
</gene>
<reference evidence="2" key="1">
    <citation type="submission" date="2018-07" db="EMBL/GenBank/DDBJ databases">
        <authorList>
            <person name="Kim H."/>
        </authorList>
    </citation>
    <scope>NUCLEOTIDE SEQUENCE [LARGE SCALE GENOMIC DNA]</scope>
    <source>
        <strain evidence="2">F02</strain>
    </source>
</reference>
<name>A0A345D9Z2_9BURK</name>
<dbReference type="Proteomes" id="UP000252182">
    <property type="component" value="Chromosome"/>
</dbReference>